<comment type="caution">
    <text evidence="1">The sequence shown here is derived from an EMBL/GenBank/DDBJ whole genome shotgun (WGS) entry which is preliminary data.</text>
</comment>
<organism evidence="1 2">
    <name type="scientific">Nonomuraea montanisoli</name>
    <dbReference type="NCBI Taxonomy" id="2741721"/>
    <lineage>
        <taxon>Bacteria</taxon>
        <taxon>Bacillati</taxon>
        <taxon>Actinomycetota</taxon>
        <taxon>Actinomycetes</taxon>
        <taxon>Streptosporangiales</taxon>
        <taxon>Streptosporangiaceae</taxon>
        <taxon>Nonomuraea</taxon>
    </lineage>
</organism>
<protein>
    <recommendedName>
        <fullName evidence="3">WD40 repeat domain-containing protein</fullName>
    </recommendedName>
</protein>
<dbReference type="SUPFAM" id="SSF50969">
    <property type="entry name" value="YVTN repeat-like/Quinoprotein amine dehydrogenase"/>
    <property type="match status" value="1"/>
</dbReference>
<proteinExistence type="predicted"/>
<sequence length="381" mass="38811">MRNGNGRGTLPAGVVAGATGRAAGPVGTTAAAGSRTRRVAAGAALGLAALLATPATALAAPASAPVAARVTPVAAGALHEPPHAHAGHGQDSVRYVSVKGCRSKGGEPRPCGAWRVVMHSGARGTLPDAQTIARDAKGRKASTVAAPVAVSGNGQRLAYFTRSGRLALRTLGGGVSLLPENALPKVAQYETGLRLSDDGSRLAVSFTGDKARDTRVFDTGTGERIGTIPSAYELKGFSADGGEVLAGSEDDEGSQILVAYSDAGQELARVTPPQLIASNGPPALSGDGRTVAALVAKRRLALYDMASDQVTARLKVKLPAGDVEMVDWTGPSQVTVHLVAYHDSKPDTVAIAQIDTGTGKVTIRDRYPLLKDTFVFAACGG</sequence>
<evidence type="ECO:0000313" key="2">
    <source>
        <dbReference type="Proteomes" id="UP000586042"/>
    </source>
</evidence>
<dbReference type="RefSeq" id="WP_175595781.1">
    <property type="nucleotide sequence ID" value="NZ_JABWGN010000031.1"/>
</dbReference>
<gene>
    <name evidence="1" type="ORF">HTZ77_44145</name>
</gene>
<dbReference type="InterPro" id="IPR011042">
    <property type="entry name" value="6-blade_b-propeller_TolB-like"/>
</dbReference>
<dbReference type="Gene3D" id="2.120.10.30">
    <property type="entry name" value="TolB, C-terminal domain"/>
    <property type="match status" value="1"/>
</dbReference>
<evidence type="ECO:0008006" key="3">
    <source>
        <dbReference type="Google" id="ProtNLM"/>
    </source>
</evidence>
<name>A0A7Y6M7S2_9ACTN</name>
<dbReference type="Proteomes" id="UP000586042">
    <property type="component" value="Unassembled WGS sequence"/>
</dbReference>
<accession>A0A7Y6M7S2</accession>
<dbReference type="InterPro" id="IPR011044">
    <property type="entry name" value="Quino_amine_DH_bsu"/>
</dbReference>
<dbReference type="AlphaFoldDB" id="A0A7Y6M7S2"/>
<reference evidence="1 2" key="1">
    <citation type="submission" date="2020-06" db="EMBL/GenBank/DDBJ databases">
        <title>Nonomuraea sp. SMC257, a novel actinomycete isolated from soil.</title>
        <authorList>
            <person name="Chanama M."/>
        </authorList>
    </citation>
    <scope>NUCLEOTIDE SEQUENCE [LARGE SCALE GENOMIC DNA]</scope>
    <source>
        <strain evidence="1 2">SMC257</strain>
    </source>
</reference>
<dbReference type="EMBL" id="JABWGN010000031">
    <property type="protein sequence ID" value="NUW38343.1"/>
    <property type="molecule type" value="Genomic_DNA"/>
</dbReference>
<evidence type="ECO:0000313" key="1">
    <source>
        <dbReference type="EMBL" id="NUW38343.1"/>
    </source>
</evidence>
<keyword evidence="2" id="KW-1185">Reference proteome</keyword>